<proteinExistence type="predicted"/>
<evidence type="ECO:0000313" key="1">
    <source>
        <dbReference type="EMBL" id="OXM43119.1"/>
    </source>
</evidence>
<protein>
    <submittedName>
        <fullName evidence="1">Uncharacterized protein</fullName>
    </submittedName>
</protein>
<gene>
    <name evidence="1" type="ORF">CFP75_39655</name>
</gene>
<evidence type="ECO:0000313" key="2">
    <source>
        <dbReference type="Proteomes" id="UP000215563"/>
    </source>
</evidence>
<accession>A0A229R9G6</accession>
<name>A0A229R9G6_AMYAL</name>
<comment type="caution">
    <text evidence="1">The sequence shown here is derived from an EMBL/GenBank/DDBJ whole genome shotgun (WGS) entry which is preliminary data.</text>
</comment>
<dbReference type="EMBL" id="NMQU01000158">
    <property type="protein sequence ID" value="OXM43119.1"/>
    <property type="molecule type" value="Genomic_DNA"/>
</dbReference>
<keyword evidence="2" id="KW-1185">Reference proteome</keyword>
<reference evidence="1 2" key="1">
    <citation type="submission" date="2017-07" db="EMBL/GenBank/DDBJ databases">
        <title>Amycolatopsis alba DSM 44262 Genome sequencing and assembly.</title>
        <authorList>
            <person name="Kaur N."/>
            <person name="Mayilraj S."/>
        </authorList>
    </citation>
    <scope>NUCLEOTIDE SEQUENCE [LARGE SCALE GENOMIC DNA]</scope>
    <source>
        <strain evidence="1 2">DSM 44262</strain>
    </source>
</reference>
<sequence>MLTAHWGRSGVDGEAGAVAVLLFQVRDTVGAPAIPSPALPFIGPHWRDDYRRRRPCHQCVFPHPGKGRVVVQISCGDGDGLILSTAGGEVTLSRGAKRPSHDDPDPDGGKYMRALLDGRSDVRWSVKHGYIPHLASGSGIWVDVVVAAGGAGTVLAATLGKLFTRHQDKTVEFDVHGKLKIVRGYSAKDVDRIVRALKLGERNLIRRDLRKELKELLIEDTKPGDRASEPDGD</sequence>
<dbReference type="AlphaFoldDB" id="A0A229R9G6"/>
<dbReference type="Proteomes" id="UP000215563">
    <property type="component" value="Unassembled WGS sequence"/>
</dbReference>
<organism evidence="1 2">
    <name type="scientific">Amycolatopsis alba DSM 44262</name>
    <dbReference type="NCBI Taxonomy" id="1125972"/>
    <lineage>
        <taxon>Bacteria</taxon>
        <taxon>Bacillati</taxon>
        <taxon>Actinomycetota</taxon>
        <taxon>Actinomycetes</taxon>
        <taxon>Pseudonocardiales</taxon>
        <taxon>Pseudonocardiaceae</taxon>
        <taxon>Amycolatopsis</taxon>
    </lineage>
</organism>